<name>A0A3D8QRS4_9EURO</name>
<protein>
    <recommendedName>
        <fullName evidence="3">BTB domain-containing protein</fullName>
    </recommendedName>
</protein>
<sequence length="355" mass="40369">MAFTTVMIFTGPTWNDWVDPNGDTTIIVPVNFAATTITDNNVPGQGFIQGELPEDPAQPVIALFRVSSDRLSVACPDTFGRILNSPQMHNQRFANRHAHYTTSPYDPIAFGIFLRMLYRNPGRPALNIMKFDQVMKLAQLAVHYGGPGGAQVKDDVSTWIRAREVPMPIENVKVSVKAIWTAILLNMEDQFGPSTFNAISWATEEITAFGTPVPNPVIVDLNSHRDIAITEVLEKWHAALRDFKNKDWVCTPDCKDRVRESLLQHMGCHPLLFRTTKRPYRGFSYQELVNLMLSFQCPKDSTINHTKEHPQQFSFAEAWETTHRCPRALCWKDYVFDTHAQEAEQHSSQEPQQQN</sequence>
<gene>
    <name evidence="1" type="ORF">DSM5745_09906</name>
</gene>
<accession>A0A3D8QRS4</accession>
<dbReference type="Proteomes" id="UP000256690">
    <property type="component" value="Unassembled WGS sequence"/>
</dbReference>
<dbReference type="AlphaFoldDB" id="A0A3D8QRS4"/>
<dbReference type="GeneID" id="38120276"/>
<evidence type="ECO:0008006" key="3">
    <source>
        <dbReference type="Google" id="ProtNLM"/>
    </source>
</evidence>
<evidence type="ECO:0000313" key="1">
    <source>
        <dbReference type="EMBL" id="RDW64495.1"/>
    </source>
</evidence>
<organism evidence="1 2">
    <name type="scientific">Aspergillus mulundensis</name>
    <dbReference type="NCBI Taxonomy" id="1810919"/>
    <lineage>
        <taxon>Eukaryota</taxon>
        <taxon>Fungi</taxon>
        <taxon>Dikarya</taxon>
        <taxon>Ascomycota</taxon>
        <taxon>Pezizomycotina</taxon>
        <taxon>Eurotiomycetes</taxon>
        <taxon>Eurotiomycetidae</taxon>
        <taxon>Eurotiales</taxon>
        <taxon>Aspergillaceae</taxon>
        <taxon>Aspergillus</taxon>
        <taxon>Aspergillus subgen. Nidulantes</taxon>
    </lineage>
</organism>
<reference evidence="1 2" key="1">
    <citation type="journal article" date="2018" name="IMA Fungus">
        <title>IMA Genome-F 9: Draft genome sequence of Annulohypoxylon stygium, Aspergillus mulundensis, Berkeleyomyces basicola (syn. Thielaviopsis basicola), Ceratocystis smalleyi, two Cercospora beticola strains, Coleophoma cylindrospora, Fusarium fracticaudum, Phialophora cf. hyalina, and Morchella septimelata.</title>
        <authorList>
            <person name="Wingfield B.D."/>
            <person name="Bills G.F."/>
            <person name="Dong Y."/>
            <person name="Huang W."/>
            <person name="Nel W.J."/>
            <person name="Swalarsk-Parry B.S."/>
            <person name="Vaghefi N."/>
            <person name="Wilken P.M."/>
            <person name="An Z."/>
            <person name="de Beer Z.W."/>
            <person name="De Vos L."/>
            <person name="Chen L."/>
            <person name="Duong T.A."/>
            <person name="Gao Y."/>
            <person name="Hammerbacher A."/>
            <person name="Kikkert J.R."/>
            <person name="Li Y."/>
            <person name="Li H."/>
            <person name="Li K."/>
            <person name="Li Q."/>
            <person name="Liu X."/>
            <person name="Ma X."/>
            <person name="Naidoo K."/>
            <person name="Pethybridge S.J."/>
            <person name="Sun J."/>
            <person name="Steenkamp E.T."/>
            <person name="van der Nest M.A."/>
            <person name="van Wyk S."/>
            <person name="Wingfield M.J."/>
            <person name="Xiong C."/>
            <person name="Yue Q."/>
            <person name="Zhang X."/>
        </authorList>
    </citation>
    <scope>NUCLEOTIDE SEQUENCE [LARGE SCALE GENOMIC DNA]</scope>
    <source>
        <strain evidence="1 2">DSM 5745</strain>
    </source>
</reference>
<dbReference type="RefSeq" id="XP_026599654.1">
    <property type="nucleotide sequence ID" value="XM_026751922.1"/>
</dbReference>
<evidence type="ECO:0000313" key="2">
    <source>
        <dbReference type="Proteomes" id="UP000256690"/>
    </source>
</evidence>
<keyword evidence="2" id="KW-1185">Reference proteome</keyword>
<dbReference type="EMBL" id="PVWQ01000014">
    <property type="protein sequence ID" value="RDW64495.1"/>
    <property type="molecule type" value="Genomic_DNA"/>
</dbReference>
<dbReference type="STRING" id="1810919.A0A3D8QRS4"/>
<proteinExistence type="predicted"/>
<comment type="caution">
    <text evidence="1">The sequence shown here is derived from an EMBL/GenBank/DDBJ whole genome shotgun (WGS) entry which is preliminary data.</text>
</comment>